<evidence type="ECO:0000256" key="7">
    <source>
        <dbReference type="RuleBase" id="RU363032"/>
    </source>
</evidence>
<dbReference type="PROSITE" id="PS50928">
    <property type="entry name" value="ABC_TM1"/>
    <property type="match status" value="1"/>
</dbReference>
<feature type="transmembrane region" description="Helical" evidence="7">
    <location>
        <begin position="104"/>
        <end position="126"/>
    </location>
</feature>
<evidence type="ECO:0000256" key="2">
    <source>
        <dbReference type="ARBA" id="ARBA00022448"/>
    </source>
</evidence>
<organism evidence="9 10">
    <name type="scientific">Cohnella hashimotonis</name>
    <dbReference type="NCBI Taxonomy" id="2826895"/>
    <lineage>
        <taxon>Bacteria</taxon>
        <taxon>Bacillati</taxon>
        <taxon>Bacillota</taxon>
        <taxon>Bacilli</taxon>
        <taxon>Bacillales</taxon>
        <taxon>Paenibacillaceae</taxon>
        <taxon>Cohnella</taxon>
    </lineage>
</organism>
<comment type="subcellular location">
    <subcellularLocation>
        <location evidence="1 7">Cell membrane</location>
        <topology evidence="1 7">Multi-pass membrane protein</topology>
    </subcellularLocation>
</comment>
<dbReference type="RefSeq" id="WP_282909854.1">
    <property type="nucleotide sequence ID" value="NZ_JAGRPV010000001.1"/>
</dbReference>
<evidence type="ECO:0000256" key="3">
    <source>
        <dbReference type="ARBA" id="ARBA00022475"/>
    </source>
</evidence>
<feature type="transmembrane region" description="Helical" evidence="7">
    <location>
        <begin position="237"/>
        <end position="257"/>
    </location>
</feature>
<dbReference type="InterPro" id="IPR000515">
    <property type="entry name" value="MetI-like"/>
</dbReference>
<dbReference type="CDD" id="cd06261">
    <property type="entry name" value="TM_PBP2"/>
    <property type="match status" value="1"/>
</dbReference>
<reference evidence="9" key="1">
    <citation type="submission" date="2023-04" db="EMBL/GenBank/DDBJ databases">
        <title>Comparative genomic analysis of Cohnella hashimotonis sp. nov., isolated from the International Space Station.</title>
        <authorList>
            <person name="Venkateswaran K."/>
            <person name="Simpson A."/>
        </authorList>
    </citation>
    <scope>NUCLEOTIDE SEQUENCE</scope>
    <source>
        <strain evidence="9">F6_2S_P_1</strain>
    </source>
</reference>
<comment type="caution">
    <text evidence="9">The sequence shown here is derived from an EMBL/GenBank/DDBJ whole genome shotgun (WGS) entry which is preliminary data.</text>
</comment>
<dbReference type="PANTHER" id="PTHR43744:SF12">
    <property type="entry name" value="ABC TRANSPORTER PERMEASE PROTEIN MG189-RELATED"/>
    <property type="match status" value="1"/>
</dbReference>
<proteinExistence type="inferred from homology"/>
<keyword evidence="10" id="KW-1185">Reference proteome</keyword>
<evidence type="ECO:0000259" key="8">
    <source>
        <dbReference type="PROSITE" id="PS50928"/>
    </source>
</evidence>
<protein>
    <submittedName>
        <fullName evidence="9">Carbohydrate ABC transporter permease</fullName>
    </submittedName>
</protein>
<keyword evidence="4 7" id="KW-0812">Transmembrane</keyword>
<evidence type="ECO:0000256" key="5">
    <source>
        <dbReference type="ARBA" id="ARBA00022989"/>
    </source>
</evidence>
<dbReference type="Gene3D" id="1.10.3720.10">
    <property type="entry name" value="MetI-like"/>
    <property type="match status" value="1"/>
</dbReference>
<feature type="transmembrane region" description="Helical" evidence="7">
    <location>
        <begin position="138"/>
        <end position="158"/>
    </location>
</feature>
<keyword evidence="2 7" id="KW-0813">Transport</keyword>
<evidence type="ECO:0000256" key="4">
    <source>
        <dbReference type="ARBA" id="ARBA00022692"/>
    </source>
</evidence>
<gene>
    <name evidence="9" type="ORF">KB449_18875</name>
</gene>
<feature type="transmembrane region" description="Helical" evidence="7">
    <location>
        <begin position="179"/>
        <end position="201"/>
    </location>
</feature>
<feature type="transmembrane region" description="Helical" evidence="7">
    <location>
        <begin position="66"/>
        <end position="92"/>
    </location>
</feature>
<keyword evidence="5 7" id="KW-1133">Transmembrane helix</keyword>
<dbReference type="Proteomes" id="UP001161691">
    <property type="component" value="Unassembled WGS sequence"/>
</dbReference>
<dbReference type="Pfam" id="PF00528">
    <property type="entry name" value="BPD_transp_1"/>
    <property type="match status" value="1"/>
</dbReference>
<evidence type="ECO:0000313" key="9">
    <source>
        <dbReference type="EMBL" id="MDI4647048.1"/>
    </source>
</evidence>
<dbReference type="SUPFAM" id="SSF161098">
    <property type="entry name" value="MetI-like"/>
    <property type="match status" value="1"/>
</dbReference>
<evidence type="ECO:0000256" key="6">
    <source>
        <dbReference type="ARBA" id="ARBA00023136"/>
    </source>
</evidence>
<sequence length="273" mass="31055">MRIRKTASFAVLLVCAALAAVPFLWLVRSSLMRTDELFIFPPRILPEELLWQNYADVFDIIPFARYLFNTLLILIPVMIGVVLTSSMCGYAFARLRFRFRNAWFALILSTMMLPSAVTLIPTFIMWSELRAVNTFWPLILPAWFGGGAFNIFLMRQFFMNIPRDLDESAVIDGASFLQIYIRIMLPLVKPALTVVAFFTFMNVWNDFFGPLIFLNEDSKFTLALGLLQLKGMYATDWNLLMAGSAIMVLPAIAMFFAGQKYFIEGISLTGIKG</sequence>
<dbReference type="InterPro" id="IPR035906">
    <property type="entry name" value="MetI-like_sf"/>
</dbReference>
<accession>A0ABT6TLB1</accession>
<feature type="domain" description="ABC transmembrane type-1" evidence="8">
    <location>
        <begin position="67"/>
        <end position="258"/>
    </location>
</feature>
<dbReference type="EMBL" id="JAGRPV010000001">
    <property type="protein sequence ID" value="MDI4647048.1"/>
    <property type="molecule type" value="Genomic_DNA"/>
</dbReference>
<evidence type="ECO:0000256" key="1">
    <source>
        <dbReference type="ARBA" id="ARBA00004651"/>
    </source>
</evidence>
<dbReference type="PANTHER" id="PTHR43744">
    <property type="entry name" value="ABC TRANSPORTER PERMEASE PROTEIN MG189-RELATED-RELATED"/>
    <property type="match status" value="1"/>
</dbReference>
<keyword evidence="3" id="KW-1003">Cell membrane</keyword>
<keyword evidence="6 7" id="KW-0472">Membrane</keyword>
<name>A0ABT6TLB1_9BACL</name>
<evidence type="ECO:0000313" key="10">
    <source>
        <dbReference type="Proteomes" id="UP001161691"/>
    </source>
</evidence>
<comment type="similarity">
    <text evidence="7">Belongs to the binding-protein-dependent transport system permease family.</text>
</comment>